<dbReference type="GO" id="GO:0016020">
    <property type="term" value="C:membrane"/>
    <property type="evidence" value="ECO:0007669"/>
    <property type="project" value="TreeGrafter"/>
</dbReference>
<dbReference type="GO" id="GO:0005634">
    <property type="term" value="C:nucleus"/>
    <property type="evidence" value="ECO:0007669"/>
    <property type="project" value="TreeGrafter"/>
</dbReference>
<sequence length="560" mass="61777">MDFRRIPFQFSTTDPVKRQEELRKRFGLSTEKDKMHIDFSNPGSMGPKNDESSSATNSPRLQHRVPIFIEGSSEPVKSSVDNTQNIDTGRKPHVRVIPIEIEGADSTSKRHRSLSGSYGLHNEPSKNIFIPEEPVKHPVADPVPKSSKGPRVCNIPIKVEQNYNPKTKSSSPVKSPKAKAPEASKNAGVKLNGCSASKVAKVAEKKKESPEQITLKKIENILEKLKGYHEDVEKFSGTDKEKQYRYLDEMLIRCMLELDEIDTMGLNSIRLSRKEAVKKVQASIDLLESKVIREAKGEAPKESMEVEPSTEVPEVVRDESESVADGEVKAEDEMNVETSPGESEKDSQMDLGVENISITENEDVDMMPEKNEVVQDDKLESSKKDGDMLMTKEANFSNEKTETTDQTVQITEMESGTESTLVMEAEPVIEEPISESKEEKVIEADLDSCGDCNVDLNSENCSVVINEVNDEVKPEMDSSAQVGTNQLSETIVEMENSETADIPSSNSSQSQINAAGDRDVNSISVLSSEGTTKPMDSEEMQPDHSITASGDSNNQITSTS</sequence>
<keyword evidence="5" id="KW-1185">Reference proteome</keyword>
<dbReference type="GO" id="GO:0050821">
    <property type="term" value="P:protein stabilization"/>
    <property type="evidence" value="ECO:0007669"/>
    <property type="project" value="TreeGrafter"/>
</dbReference>
<dbReference type="SUPFAM" id="SSF63491">
    <property type="entry name" value="BAG domain"/>
    <property type="match status" value="1"/>
</dbReference>
<feature type="compositionally biased region" description="Basic and acidic residues" evidence="2">
    <location>
        <begin position="24"/>
        <end position="37"/>
    </location>
</feature>
<organism evidence="4 5">
    <name type="scientific">Trichonephila clavata</name>
    <name type="common">Joro spider</name>
    <name type="synonym">Nephila clavata</name>
    <dbReference type="NCBI Taxonomy" id="2740835"/>
    <lineage>
        <taxon>Eukaryota</taxon>
        <taxon>Metazoa</taxon>
        <taxon>Ecdysozoa</taxon>
        <taxon>Arthropoda</taxon>
        <taxon>Chelicerata</taxon>
        <taxon>Arachnida</taxon>
        <taxon>Araneae</taxon>
        <taxon>Araneomorphae</taxon>
        <taxon>Entelegynae</taxon>
        <taxon>Araneoidea</taxon>
        <taxon>Nephilidae</taxon>
        <taxon>Trichonephila</taxon>
    </lineage>
</organism>
<feature type="compositionally biased region" description="Basic and acidic residues" evidence="2">
    <location>
        <begin position="314"/>
        <end position="332"/>
    </location>
</feature>
<evidence type="ECO:0000259" key="3">
    <source>
        <dbReference type="PROSITE" id="PS51035"/>
    </source>
</evidence>
<dbReference type="InterPro" id="IPR003103">
    <property type="entry name" value="BAG_domain"/>
</dbReference>
<evidence type="ECO:0000313" key="5">
    <source>
        <dbReference type="Proteomes" id="UP000887116"/>
    </source>
</evidence>
<dbReference type="InterPro" id="IPR036533">
    <property type="entry name" value="BAG_dom_sf"/>
</dbReference>
<dbReference type="OrthoDB" id="333905at2759"/>
<dbReference type="SMART" id="SM00264">
    <property type="entry name" value="BAG"/>
    <property type="match status" value="1"/>
</dbReference>
<feature type="region of interest" description="Disordered" evidence="2">
    <location>
        <begin position="296"/>
        <end position="351"/>
    </location>
</feature>
<dbReference type="GO" id="GO:0000774">
    <property type="term" value="F:adenyl-nucleotide exchange factor activity"/>
    <property type="evidence" value="ECO:0007669"/>
    <property type="project" value="TreeGrafter"/>
</dbReference>
<feature type="compositionally biased region" description="Basic and acidic residues" evidence="2">
    <location>
        <begin position="377"/>
        <end position="387"/>
    </location>
</feature>
<dbReference type="PANTHER" id="PTHR12329:SF5">
    <property type="entry name" value="STARVIN, ISOFORM E"/>
    <property type="match status" value="1"/>
</dbReference>
<dbReference type="Pfam" id="PF02179">
    <property type="entry name" value="BAG"/>
    <property type="match status" value="1"/>
</dbReference>
<feature type="compositionally biased region" description="Polar residues" evidence="2">
    <location>
        <begin position="544"/>
        <end position="560"/>
    </location>
</feature>
<feature type="compositionally biased region" description="Polar residues" evidence="2">
    <location>
        <begin position="394"/>
        <end position="407"/>
    </location>
</feature>
<dbReference type="AlphaFoldDB" id="A0A8X6KYM1"/>
<comment type="caution">
    <text evidence="4">The sequence shown here is derived from an EMBL/GenBank/DDBJ whole genome shotgun (WGS) entry which is preliminary data.</text>
</comment>
<feature type="domain" description="BAG" evidence="3">
    <location>
        <begin position="214"/>
        <end position="291"/>
    </location>
</feature>
<feature type="compositionally biased region" description="Low complexity" evidence="2">
    <location>
        <begin position="165"/>
        <end position="175"/>
    </location>
</feature>
<dbReference type="GO" id="GO:0051087">
    <property type="term" value="F:protein-folding chaperone binding"/>
    <property type="evidence" value="ECO:0007669"/>
    <property type="project" value="InterPro"/>
</dbReference>
<evidence type="ECO:0000256" key="2">
    <source>
        <dbReference type="SAM" id="MobiDB-lite"/>
    </source>
</evidence>
<dbReference type="EMBL" id="BMAO01003336">
    <property type="protein sequence ID" value="GFQ87108.1"/>
    <property type="molecule type" value="Genomic_DNA"/>
</dbReference>
<dbReference type="GO" id="GO:0005829">
    <property type="term" value="C:cytosol"/>
    <property type="evidence" value="ECO:0007669"/>
    <property type="project" value="TreeGrafter"/>
</dbReference>
<keyword evidence="1" id="KW-0143">Chaperone</keyword>
<feature type="compositionally biased region" description="Polar residues" evidence="2">
    <location>
        <begin position="75"/>
        <end position="87"/>
    </location>
</feature>
<feature type="region of interest" description="Disordered" evidence="2">
    <location>
        <begin position="377"/>
        <end position="407"/>
    </location>
</feature>
<feature type="compositionally biased region" description="Polar residues" evidence="2">
    <location>
        <begin position="521"/>
        <end position="531"/>
    </location>
</feature>
<feature type="compositionally biased region" description="Low complexity" evidence="2">
    <location>
        <begin position="502"/>
        <end position="515"/>
    </location>
</feature>
<gene>
    <name evidence="4" type="primary">NCL1_32243</name>
    <name evidence="4" type="ORF">TNCT_228971</name>
</gene>
<accession>A0A8X6KYM1</accession>
<evidence type="ECO:0000256" key="1">
    <source>
        <dbReference type="ARBA" id="ARBA00023186"/>
    </source>
</evidence>
<protein>
    <submittedName>
        <fullName evidence="4">Samui</fullName>
    </submittedName>
</protein>
<feature type="region of interest" description="Disordered" evidence="2">
    <location>
        <begin position="24"/>
        <end position="189"/>
    </location>
</feature>
<dbReference type="Gene3D" id="1.20.58.120">
    <property type="entry name" value="BAG domain"/>
    <property type="match status" value="1"/>
</dbReference>
<dbReference type="PROSITE" id="PS51035">
    <property type="entry name" value="BAG"/>
    <property type="match status" value="1"/>
</dbReference>
<dbReference type="InterPro" id="IPR039773">
    <property type="entry name" value="BAG_chaperone_regulator"/>
</dbReference>
<name>A0A8X6KYM1_TRICU</name>
<proteinExistence type="predicted"/>
<reference evidence="4" key="1">
    <citation type="submission" date="2020-07" db="EMBL/GenBank/DDBJ databases">
        <title>Multicomponent nature underlies the extraordinary mechanical properties of spider dragline silk.</title>
        <authorList>
            <person name="Kono N."/>
            <person name="Nakamura H."/>
            <person name="Mori M."/>
            <person name="Yoshida Y."/>
            <person name="Ohtoshi R."/>
            <person name="Malay A.D."/>
            <person name="Moran D.A.P."/>
            <person name="Tomita M."/>
            <person name="Numata K."/>
            <person name="Arakawa K."/>
        </authorList>
    </citation>
    <scope>NUCLEOTIDE SEQUENCE</scope>
</reference>
<feature type="region of interest" description="Disordered" evidence="2">
    <location>
        <begin position="495"/>
        <end position="560"/>
    </location>
</feature>
<dbReference type="Proteomes" id="UP000887116">
    <property type="component" value="Unassembled WGS sequence"/>
</dbReference>
<evidence type="ECO:0000313" key="4">
    <source>
        <dbReference type="EMBL" id="GFQ87108.1"/>
    </source>
</evidence>
<dbReference type="PANTHER" id="PTHR12329">
    <property type="entry name" value="BCL2-ASSOCIATED ATHANOGENE"/>
    <property type="match status" value="1"/>
</dbReference>